<dbReference type="AlphaFoldDB" id="A0A315W5T0"/>
<name>A0A315W5T0_GAMAF</name>
<gene>
    <name evidence="3" type="ORF">CCH79_00014906</name>
</gene>
<feature type="region of interest" description="Disordered" evidence="2">
    <location>
        <begin position="50"/>
        <end position="88"/>
    </location>
</feature>
<feature type="compositionally biased region" description="Polar residues" evidence="2">
    <location>
        <begin position="304"/>
        <end position="318"/>
    </location>
</feature>
<dbReference type="PANTHER" id="PTHR14965:SF1">
    <property type="entry name" value="APOPTOSIS FACILITATOR BCL-2-LIKE PROTEIN 14"/>
    <property type="match status" value="1"/>
</dbReference>
<comment type="caution">
    <text evidence="3">The sequence shown here is derived from an EMBL/GenBank/DDBJ whole genome shotgun (WGS) entry which is preliminary data.</text>
</comment>
<accession>A0A315W5T0</accession>
<keyword evidence="4" id="KW-1185">Reference proteome</keyword>
<organism evidence="3 4">
    <name type="scientific">Gambusia affinis</name>
    <name type="common">Western mosquitofish</name>
    <name type="synonym">Heterandria affinis</name>
    <dbReference type="NCBI Taxonomy" id="33528"/>
    <lineage>
        <taxon>Eukaryota</taxon>
        <taxon>Metazoa</taxon>
        <taxon>Chordata</taxon>
        <taxon>Craniata</taxon>
        <taxon>Vertebrata</taxon>
        <taxon>Euteleostomi</taxon>
        <taxon>Actinopterygii</taxon>
        <taxon>Neopterygii</taxon>
        <taxon>Teleostei</taxon>
        <taxon>Neoteleostei</taxon>
        <taxon>Acanthomorphata</taxon>
        <taxon>Ovalentaria</taxon>
        <taxon>Atherinomorphae</taxon>
        <taxon>Cyprinodontiformes</taxon>
        <taxon>Poeciliidae</taxon>
        <taxon>Poeciliinae</taxon>
        <taxon>Gambusia</taxon>
    </lineage>
</organism>
<proteinExistence type="predicted"/>
<evidence type="ECO:0000256" key="1">
    <source>
        <dbReference type="ARBA" id="ARBA00022703"/>
    </source>
</evidence>
<evidence type="ECO:0000256" key="2">
    <source>
        <dbReference type="SAM" id="MobiDB-lite"/>
    </source>
</evidence>
<sequence>INTMENGKAENRVSETIDSTAHLDYNLNSDKENMEDTVEFRLMMAYAQRRRPAKVNTPKENGSAAEQSLTQTSGKTENKEEEVEEKKKKKKKKLWRHLKVIFKCVQPQTVEPESPQDDDLTDPMYRKFVPEDKEGEHRDQDAMQEVADRVIGIADEFDFTTEMDPCIESDGKSPISREDDVEKMIGLLLRDEGDRLTEEFDLAHIAADLFLDYSFFARLLNRFLIRIGFRRPDSDALGPQAANRTQIAAALEITSRLASVEALPKVKLYKHGARYLQEYYSLWAQTQGGYRVMLAAVESEMRSNPFSGRSTCSPTTNADFKRQDAARCQRPVRPSRA</sequence>
<feature type="compositionally biased region" description="Polar residues" evidence="2">
    <location>
        <begin position="58"/>
        <end position="74"/>
    </location>
</feature>
<evidence type="ECO:0000313" key="4">
    <source>
        <dbReference type="Proteomes" id="UP000250572"/>
    </source>
</evidence>
<protein>
    <submittedName>
        <fullName evidence="3">Uncharacterized protein</fullName>
    </submittedName>
</protein>
<dbReference type="EMBL" id="NHOQ01000443">
    <property type="protein sequence ID" value="PWA30229.1"/>
    <property type="molecule type" value="Genomic_DNA"/>
</dbReference>
<dbReference type="GO" id="GO:2001236">
    <property type="term" value="P:regulation of extrinsic apoptotic signaling pathway"/>
    <property type="evidence" value="ECO:0007669"/>
    <property type="project" value="TreeGrafter"/>
</dbReference>
<evidence type="ECO:0000313" key="3">
    <source>
        <dbReference type="EMBL" id="PWA30229.1"/>
    </source>
</evidence>
<dbReference type="Proteomes" id="UP000250572">
    <property type="component" value="Unassembled WGS sequence"/>
</dbReference>
<reference evidence="3 4" key="1">
    <citation type="journal article" date="2018" name="G3 (Bethesda)">
        <title>A High-Quality Reference Genome for the Invasive Mosquitofish Gambusia affinis Using a Chicago Library.</title>
        <authorList>
            <person name="Hoffberg S.L."/>
            <person name="Troendle N.J."/>
            <person name="Glenn T.C."/>
            <person name="Mahmud O."/>
            <person name="Louha S."/>
            <person name="Chalopin D."/>
            <person name="Bennetzen J.L."/>
            <person name="Mauricio R."/>
        </authorList>
    </citation>
    <scope>NUCLEOTIDE SEQUENCE [LARGE SCALE GENOMIC DNA]</scope>
    <source>
        <strain evidence="3">NE01/NJP1002.9</strain>
        <tissue evidence="3">Muscle</tissue>
    </source>
</reference>
<dbReference type="PANTHER" id="PTHR14965">
    <property type="entry name" value="SI:CH73-248E21.1"/>
    <property type="match status" value="1"/>
</dbReference>
<feature type="region of interest" description="Disordered" evidence="2">
    <location>
        <begin position="304"/>
        <end position="337"/>
    </location>
</feature>
<keyword evidence="1" id="KW-0053">Apoptosis</keyword>
<feature type="non-terminal residue" evidence="3">
    <location>
        <position position="1"/>
    </location>
</feature>
<dbReference type="GO" id="GO:0006915">
    <property type="term" value="P:apoptotic process"/>
    <property type="evidence" value="ECO:0007669"/>
    <property type="project" value="UniProtKB-KW"/>
</dbReference>